<accession>A0A6C0PB24</accession>
<feature type="region of interest" description="Disordered" evidence="1">
    <location>
        <begin position="1"/>
        <end position="85"/>
    </location>
</feature>
<dbReference type="KEGG" id="prz:GZH47_33340"/>
<dbReference type="Proteomes" id="UP000479114">
    <property type="component" value="Plasmid unnamed2"/>
</dbReference>
<name>A0A6C0PB24_9BACL</name>
<reference evidence="2 3" key="1">
    <citation type="submission" date="2020-02" db="EMBL/GenBank/DDBJ databases">
        <title>Paenibacillus sp. nov., isolated from rhizosphere soil of tomato.</title>
        <authorList>
            <person name="Weon H.-Y."/>
            <person name="Lee S.A."/>
        </authorList>
    </citation>
    <scope>NUCLEOTIDE SEQUENCE [LARGE SCALE GENOMIC DNA]</scope>
    <source>
        <strain evidence="2 3">14171R-81</strain>
        <plasmid evidence="2 3">unnamed2</plasmid>
    </source>
</reference>
<protein>
    <submittedName>
        <fullName evidence="2">Uncharacterized protein</fullName>
    </submittedName>
</protein>
<geneLocation type="plasmid" evidence="2 3">
    <name>unnamed2</name>
</geneLocation>
<feature type="compositionally biased region" description="Low complexity" evidence="1">
    <location>
        <begin position="49"/>
        <end position="73"/>
    </location>
</feature>
<dbReference type="RefSeq" id="WP_162645914.1">
    <property type="nucleotide sequence ID" value="NZ_CP048288.1"/>
</dbReference>
<keyword evidence="3" id="KW-1185">Reference proteome</keyword>
<feature type="compositionally biased region" description="Basic and acidic residues" evidence="1">
    <location>
        <begin position="76"/>
        <end position="85"/>
    </location>
</feature>
<evidence type="ECO:0000256" key="1">
    <source>
        <dbReference type="SAM" id="MobiDB-lite"/>
    </source>
</evidence>
<sequence length="176" mass="19307">MSKDIRELAKGLVGSPTNNTALPSGGGFLGGKKQSSSNEPSSAPAINHSQVAAASEATPAAQTTPAPRRQQQVVPKGERMYDDLPAEAKKVYRDDVDPERYGVKPLQRNVRYYNKDIVKWLGDFSEENQLEGGEAITQSVLIETLLGIAMYDLQLQPDGFKSARDVRQYILSKLKE</sequence>
<dbReference type="EMBL" id="CP048288">
    <property type="protein sequence ID" value="QHW35780.1"/>
    <property type="molecule type" value="Genomic_DNA"/>
</dbReference>
<evidence type="ECO:0000313" key="2">
    <source>
        <dbReference type="EMBL" id="QHW35780.1"/>
    </source>
</evidence>
<organism evidence="2 3">
    <name type="scientific">Paenibacillus rhizovicinus</name>
    <dbReference type="NCBI Taxonomy" id="2704463"/>
    <lineage>
        <taxon>Bacteria</taxon>
        <taxon>Bacillati</taxon>
        <taxon>Bacillota</taxon>
        <taxon>Bacilli</taxon>
        <taxon>Bacillales</taxon>
        <taxon>Paenibacillaceae</taxon>
        <taxon>Paenibacillus</taxon>
    </lineage>
</organism>
<dbReference type="AlphaFoldDB" id="A0A6C0PB24"/>
<proteinExistence type="predicted"/>
<gene>
    <name evidence="2" type="ORF">GZH47_33340</name>
</gene>
<keyword evidence="2" id="KW-0614">Plasmid</keyword>
<evidence type="ECO:0000313" key="3">
    <source>
        <dbReference type="Proteomes" id="UP000479114"/>
    </source>
</evidence>